<proteinExistence type="predicted"/>
<evidence type="ECO:0000256" key="1">
    <source>
        <dbReference type="SAM" id="MobiDB-lite"/>
    </source>
</evidence>
<dbReference type="OMA" id="TKAQFWT"/>
<feature type="compositionally biased region" description="Low complexity" evidence="1">
    <location>
        <begin position="26"/>
        <end position="58"/>
    </location>
</feature>
<dbReference type="Proteomes" id="UP000030854">
    <property type="component" value="Unassembled WGS sequence"/>
</dbReference>
<reference evidence="2 3" key="1">
    <citation type="journal article" date="2014" name="BMC Genomics">
        <title>Adaptive genomic structural variation in the grape powdery mildew pathogen, Erysiphe necator.</title>
        <authorList>
            <person name="Jones L."/>
            <person name="Riaz S."/>
            <person name="Morales-Cruz A."/>
            <person name="Amrine K.C."/>
            <person name="McGuire B."/>
            <person name="Gubler W.D."/>
            <person name="Walker M.A."/>
            <person name="Cantu D."/>
        </authorList>
    </citation>
    <scope>NUCLEOTIDE SEQUENCE [LARGE SCALE GENOMIC DNA]</scope>
    <source>
        <strain evidence="3">c</strain>
    </source>
</reference>
<feature type="compositionally biased region" description="Polar residues" evidence="1">
    <location>
        <begin position="16"/>
        <end position="25"/>
    </location>
</feature>
<feature type="compositionally biased region" description="Basic and acidic residues" evidence="1">
    <location>
        <begin position="231"/>
        <end position="241"/>
    </location>
</feature>
<accession>A0A0B1NYR1</accession>
<gene>
    <name evidence="2" type="ORF">EV44_g5257</name>
</gene>
<feature type="region of interest" description="Disordered" evidence="1">
    <location>
        <begin position="231"/>
        <end position="291"/>
    </location>
</feature>
<protein>
    <submittedName>
        <fullName evidence="2">Uncharacterized protein</fullName>
    </submittedName>
</protein>
<feature type="region of interest" description="Disordered" evidence="1">
    <location>
        <begin position="1"/>
        <end position="122"/>
    </location>
</feature>
<dbReference type="HOGENOM" id="CLU_056429_0_0_1"/>
<sequence>MPSAYHTFKLVPMDETPSTNLPVSTPQVNQHPPQSSQPSQQVQSLSSPQNAHPPSHQTQPPPNPRPSDLPAQMTTPIQNAIQPMDSNMNPPPIPRNLITPTREMRESSVVSSGGTTRKPRQNLDEHDHLLMVKHCFDQREHYKEGTKAQFWTGVGNAFLRDTGKSLAQMSATVGRLVESRRRQIADWEAGVIPQKPGGELNDLLDKWMEFLKTEDGEAEAERMRQVDARRKLEEARKEARRQTAVTEIPTPPPNLPNPPYQRGQQEPPNYHGPPQSQHTTPTPRVYSGSYPHTPDATTFHSQPQGGEMVVVNGHQVPADINGYRGQKRKRHNESPLSHEMQVDQHQQRWQMQQQPPIIQQHPSSPYYPQVPIESVKRVIVEGQLTKEDWKDIMNNDTRLRALEIKLEKIETLVVQNNKFLFQLLQSRIKDGEGDPNQRPPVHLAAEFERDYL</sequence>
<name>A0A0B1NYR1_UNCNE</name>
<evidence type="ECO:0000313" key="2">
    <source>
        <dbReference type="EMBL" id="KHJ31123.1"/>
    </source>
</evidence>
<feature type="compositionally biased region" description="Polar residues" evidence="1">
    <location>
        <begin position="72"/>
        <end position="88"/>
    </location>
</feature>
<organism evidence="2 3">
    <name type="scientific">Uncinula necator</name>
    <name type="common">Grape powdery mildew</name>
    <dbReference type="NCBI Taxonomy" id="52586"/>
    <lineage>
        <taxon>Eukaryota</taxon>
        <taxon>Fungi</taxon>
        <taxon>Dikarya</taxon>
        <taxon>Ascomycota</taxon>
        <taxon>Pezizomycotina</taxon>
        <taxon>Leotiomycetes</taxon>
        <taxon>Erysiphales</taxon>
        <taxon>Erysiphaceae</taxon>
        <taxon>Erysiphe</taxon>
    </lineage>
</organism>
<dbReference type="AlphaFoldDB" id="A0A0B1NYR1"/>
<keyword evidence="3" id="KW-1185">Reference proteome</keyword>
<comment type="caution">
    <text evidence="2">The sequence shown here is derived from an EMBL/GenBank/DDBJ whole genome shotgun (WGS) entry which is preliminary data.</text>
</comment>
<feature type="compositionally biased region" description="Pro residues" evidence="1">
    <location>
        <begin position="249"/>
        <end position="259"/>
    </location>
</feature>
<evidence type="ECO:0000313" key="3">
    <source>
        <dbReference type="Proteomes" id="UP000030854"/>
    </source>
</evidence>
<dbReference type="EMBL" id="JNVN01003241">
    <property type="protein sequence ID" value="KHJ31123.1"/>
    <property type="molecule type" value="Genomic_DNA"/>
</dbReference>